<dbReference type="Pfam" id="PF21712">
    <property type="entry name" value="RASSF8-10_RA"/>
    <property type="match status" value="1"/>
</dbReference>
<evidence type="ECO:0000256" key="6">
    <source>
        <dbReference type="PROSITE-ProRule" id="PRU00023"/>
    </source>
</evidence>
<feature type="region of interest" description="Disordered" evidence="8">
    <location>
        <begin position="482"/>
        <end position="558"/>
    </location>
</feature>
<feature type="region of interest" description="Disordered" evidence="8">
    <location>
        <begin position="311"/>
        <end position="331"/>
    </location>
</feature>
<accession>A0A3Q3X0Z9</accession>
<evidence type="ECO:0000256" key="7">
    <source>
        <dbReference type="SAM" id="Coils"/>
    </source>
</evidence>
<dbReference type="PROSITE" id="PS50297">
    <property type="entry name" value="ANK_REP_REGION"/>
    <property type="match status" value="2"/>
</dbReference>
<feature type="repeat" description="ANK" evidence="6">
    <location>
        <begin position="902"/>
        <end position="934"/>
    </location>
</feature>
<feature type="compositionally biased region" description="Polar residues" evidence="8">
    <location>
        <begin position="607"/>
        <end position="621"/>
    </location>
</feature>
<dbReference type="SUPFAM" id="SSF48403">
    <property type="entry name" value="Ankyrin repeat"/>
    <property type="match status" value="1"/>
</dbReference>
<dbReference type="InterPro" id="IPR048945">
    <property type="entry name" value="RASSF8/10_RA"/>
</dbReference>
<dbReference type="Pfam" id="PF12796">
    <property type="entry name" value="Ank_2"/>
    <property type="match status" value="1"/>
</dbReference>
<feature type="compositionally biased region" description="Polar residues" evidence="8">
    <location>
        <begin position="487"/>
        <end position="504"/>
    </location>
</feature>
<comment type="subcellular location">
    <subcellularLocation>
        <location evidence="1">Nucleus</location>
    </subcellularLocation>
</comment>
<organism evidence="10 11">
    <name type="scientific">Mola mola</name>
    <name type="common">Ocean sunfish</name>
    <name type="synonym">Tetraodon mola</name>
    <dbReference type="NCBI Taxonomy" id="94237"/>
    <lineage>
        <taxon>Eukaryota</taxon>
        <taxon>Metazoa</taxon>
        <taxon>Chordata</taxon>
        <taxon>Craniata</taxon>
        <taxon>Vertebrata</taxon>
        <taxon>Euteleostomi</taxon>
        <taxon>Actinopterygii</taxon>
        <taxon>Neopterygii</taxon>
        <taxon>Teleostei</taxon>
        <taxon>Neoteleostei</taxon>
        <taxon>Acanthomorphata</taxon>
        <taxon>Eupercaria</taxon>
        <taxon>Tetraodontiformes</taxon>
        <taxon>Molidae</taxon>
        <taxon>Mola</taxon>
    </lineage>
</organism>
<keyword evidence="11" id="KW-1185">Reference proteome</keyword>
<dbReference type="SMART" id="SM00248">
    <property type="entry name" value="ANK"/>
    <property type="match status" value="2"/>
</dbReference>
<evidence type="ECO:0000259" key="9">
    <source>
        <dbReference type="PROSITE" id="PS50200"/>
    </source>
</evidence>
<dbReference type="GO" id="GO:0006915">
    <property type="term" value="P:apoptotic process"/>
    <property type="evidence" value="ECO:0007669"/>
    <property type="project" value="UniProtKB-KW"/>
</dbReference>
<dbReference type="OMA" id="FTEGDCM"/>
<dbReference type="Ensembl" id="ENSMMOT00000024919.1">
    <property type="protein sequence ID" value="ENSMMOP00000024508.1"/>
    <property type="gene ID" value="ENSMMOG00000018639.1"/>
</dbReference>
<protein>
    <recommendedName>
        <fullName evidence="9">Ras-associating domain-containing protein</fullName>
    </recommendedName>
</protein>
<feature type="repeat" description="ANK" evidence="6">
    <location>
        <begin position="935"/>
        <end position="967"/>
    </location>
</feature>
<keyword evidence="7" id="KW-0175">Coiled coil</keyword>
<evidence type="ECO:0000256" key="3">
    <source>
        <dbReference type="ARBA" id="ARBA00022737"/>
    </source>
</evidence>
<feature type="domain" description="Ras-associating" evidence="9">
    <location>
        <begin position="1"/>
        <end position="82"/>
    </location>
</feature>
<feature type="compositionally biased region" description="Basic residues" evidence="8">
    <location>
        <begin position="681"/>
        <end position="694"/>
    </location>
</feature>
<dbReference type="InterPro" id="IPR036770">
    <property type="entry name" value="Ankyrin_rpt-contain_sf"/>
</dbReference>
<feature type="region of interest" description="Disordered" evidence="8">
    <location>
        <begin position="753"/>
        <end position="827"/>
    </location>
</feature>
<dbReference type="PANTHER" id="PTHR24131:SF16">
    <property type="entry name" value="TUMOR PROTEIN P53 BINDING PROTEIN, 2 ISOFORM X1"/>
    <property type="match status" value="1"/>
</dbReference>
<dbReference type="AlphaFoldDB" id="A0A3Q3X0Z9"/>
<name>A0A3Q3X0Z9_MOLML</name>
<dbReference type="Gene3D" id="1.25.40.20">
    <property type="entry name" value="Ankyrin repeat-containing domain"/>
    <property type="match status" value="1"/>
</dbReference>
<keyword evidence="4 6" id="KW-0040">ANK repeat</keyword>
<evidence type="ECO:0000256" key="5">
    <source>
        <dbReference type="ARBA" id="ARBA00023242"/>
    </source>
</evidence>
<dbReference type="PANTHER" id="PTHR24131">
    <property type="entry name" value="APOPTOSIS-STIMULATING OF P53 PROTEIN"/>
    <property type="match status" value="1"/>
</dbReference>
<evidence type="ECO:0000256" key="1">
    <source>
        <dbReference type="ARBA" id="ARBA00004123"/>
    </source>
</evidence>
<reference evidence="10" key="2">
    <citation type="submission" date="2025-09" db="UniProtKB">
        <authorList>
            <consortium name="Ensembl"/>
        </authorList>
    </citation>
    <scope>IDENTIFICATION</scope>
</reference>
<evidence type="ECO:0000256" key="2">
    <source>
        <dbReference type="ARBA" id="ARBA00022703"/>
    </source>
</evidence>
<evidence type="ECO:0000256" key="8">
    <source>
        <dbReference type="SAM" id="MobiDB-lite"/>
    </source>
</evidence>
<feature type="compositionally biased region" description="Pro residues" evidence="8">
    <location>
        <begin position="764"/>
        <end position="773"/>
    </location>
</feature>
<dbReference type="GO" id="GO:0007165">
    <property type="term" value="P:signal transduction"/>
    <property type="evidence" value="ECO:0007669"/>
    <property type="project" value="InterPro"/>
</dbReference>
<feature type="region of interest" description="Disordered" evidence="8">
    <location>
        <begin position="575"/>
        <end position="621"/>
    </location>
</feature>
<feature type="region of interest" description="Disordered" evidence="8">
    <location>
        <begin position="639"/>
        <end position="706"/>
    </location>
</feature>
<dbReference type="PROSITE" id="PS50200">
    <property type="entry name" value="RA"/>
    <property type="match status" value="1"/>
</dbReference>
<dbReference type="InterPro" id="IPR002110">
    <property type="entry name" value="Ankyrin_rpt"/>
</dbReference>
<keyword evidence="3" id="KW-0677">Repeat</keyword>
<dbReference type="GO" id="GO:0005634">
    <property type="term" value="C:nucleus"/>
    <property type="evidence" value="ECO:0007669"/>
    <property type="project" value="UniProtKB-SubCell"/>
</dbReference>
<keyword evidence="5" id="KW-0539">Nucleus</keyword>
<reference evidence="10" key="1">
    <citation type="submission" date="2025-08" db="UniProtKB">
        <authorList>
            <consortium name="Ensembl"/>
        </authorList>
    </citation>
    <scope>IDENTIFICATION</scope>
</reference>
<dbReference type="Proteomes" id="UP000261620">
    <property type="component" value="Unplaced"/>
</dbReference>
<sequence>MFLSVYLSNSDQHVSEVPITPETLCRDVVELCKEPGEADCYLAERWRGSERTVGDGERMLEVLQQWGQQSGEVRYLLRHQRAPGRESGKKHLPRLQRVDVRLWQVPAPLQDMTLSDLQDLAARQQQQINAQQQLLASKEQRLRYLKLQDQRQQQQQEASEQERLRQLRENAHNQEAKLRRVRALRGQVEQKRLSNSKLVDEIEQMSSLFQQKQRELLLAVSRVEELSDQLEALRSSRLEPHHPHLHHGTSASSAAELERLYKELQLRVKLNQDQGGRLQQQRDSLNKRNLEVAAMDRRLAELRQRLRKKKAALQQKENLPVSSEGGSPQQGLVSRVAAVEPYIQSSPTTSPQGPGILARQEALVKPAYPNGTTTLPMPDSSLKPPPRPVEPASGFITSKISQVSDWSGLFSESGGGHSHASTLPRMSSLSRHSSAAVKNKKYLIRKLLYSFPLSIMLFISVFHLQAFGKGLSKTAAPPPIPSKPKLFSSSGTPTFSKPSYSTGTFPGKVRPVGGHLRAPGVLSNHSHTLPLPNKQENPPAAAVRPYTPDPPDVPPTLLQKPQTLAASSIYSMYTQQAAPGKGHQPSGQGTLPRSQPRVYGKPVLPTTGGQQSASDGASVNSGSCVSDGIEADNSCLGNAETVGGETKERVTPRPLSPTKLLPFLSNPNRNPSDADLEALRRRLHHAPRPLKKRSSITEPEGPAGPNIQKLLYQKTTLAAMETIPMETFGPAKTHPRSEEHGMGGADVMFRVDESHHESPEESLTPPPLPPRSPIPDSASCRSLPPAPEDKEEEESRPPSSGSREYFAEEFPPYPPPPYPSRGEAEQGDEVVNLQPPEVTGQVSAPPGKKSILRKTASERIDQNLRVKFNPLALLLDASLEGEYDLVQRVIYDVDDPSMPNDEGITPLHNAVCAGHTEIVKFLVQFGVNANAADSDGWTPLHCAASCNNVQVCKFLVESGAAVFATTYSDMQTAADKCEEMEDGYAQCSQFLYGETQHDPVSPVDTLSLCMQIKEELP</sequence>
<feature type="coiled-coil region" evidence="7">
    <location>
        <begin position="114"/>
        <end position="215"/>
    </location>
</feature>
<evidence type="ECO:0000256" key="4">
    <source>
        <dbReference type="ARBA" id="ARBA00023043"/>
    </source>
</evidence>
<dbReference type="InterPro" id="IPR047163">
    <property type="entry name" value="ASPP1/2"/>
</dbReference>
<dbReference type="STRING" id="94237.ENSMMOP00000024508"/>
<evidence type="ECO:0000313" key="10">
    <source>
        <dbReference type="Ensembl" id="ENSMMOP00000024508.1"/>
    </source>
</evidence>
<evidence type="ECO:0000313" key="11">
    <source>
        <dbReference type="Proteomes" id="UP000261620"/>
    </source>
</evidence>
<dbReference type="GO" id="GO:0002039">
    <property type="term" value="F:p53 binding"/>
    <property type="evidence" value="ECO:0007669"/>
    <property type="project" value="InterPro"/>
</dbReference>
<dbReference type="GO" id="GO:0042981">
    <property type="term" value="P:regulation of apoptotic process"/>
    <property type="evidence" value="ECO:0007669"/>
    <property type="project" value="InterPro"/>
</dbReference>
<feature type="region of interest" description="Disordered" evidence="8">
    <location>
        <begin position="368"/>
        <end position="388"/>
    </location>
</feature>
<proteinExistence type="predicted"/>
<dbReference type="SMART" id="SM00314">
    <property type="entry name" value="RA"/>
    <property type="match status" value="1"/>
</dbReference>
<keyword evidence="2" id="KW-0053">Apoptosis</keyword>
<feature type="compositionally biased region" description="Polar residues" evidence="8">
    <location>
        <begin position="315"/>
        <end position="331"/>
    </location>
</feature>
<dbReference type="InterPro" id="IPR000159">
    <property type="entry name" value="RA_dom"/>
</dbReference>
<dbReference type="Gene3D" id="3.10.20.90">
    <property type="entry name" value="Phosphatidylinositol 3-kinase Catalytic Subunit, Chain A, domain 1"/>
    <property type="match status" value="1"/>
</dbReference>
<dbReference type="SUPFAM" id="SSF54236">
    <property type="entry name" value="Ubiquitin-like"/>
    <property type="match status" value="1"/>
</dbReference>
<dbReference type="InterPro" id="IPR029071">
    <property type="entry name" value="Ubiquitin-like_domsf"/>
</dbReference>
<dbReference type="PROSITE" id="PS50088">
    <property type="entry name" value="ANK_REPEAT"/>
    <property type="match status" value="2"/>
</dbReference>